<sequence>MAVFISICTQKGGTGKTTLTMHMATYFHAVEKKNVIVLDADFPQHSFFNERALEITKLRQDTELLADLQKQGRAPYDVRKVSMTDAPAMLDSLADQPDTLVFLDMPGTINIAGYDQVVKRLDYVILPMEADKLTFAAGMMTLDAFSKIGRTKGKPLKSYLLWNKYKSSERQAIYESIESMAAQRGDLTILETRIKDSVIWKNNRSTLFPHPEIKRLIYEINQKFALN</sequence>
<dbReference type="InterPro" id="IPR027417">
    <property type="entry name" value="P-loop_NTPase"/>
</dbReference>
<comment type="caution">
    <text evidence="2">The sequence shown here is derived from an EMBL/GenBank/DDBJ whole genome shotgun (WGS) entry which is preliminary data.</text>
</comment>
<dbReference type="Gene3D" id="3.40.50.300">
    <property type="entry name" value="P-loop containing nucleotide triphosphate hydrolases"/>
    <property type="match status" value="1"/>
</dbReference>
<gene>
    <name evidence="2" type="ORF">F5984_23860</name>
</gene>
<dbReference type="InterPro" id="IPR050678">
    <property type="entry name" value="DNA_Partitioning_ATPase"/>
</dbReference>
<reference evidence="2 3" key="1">
    <citation type="submission" date="2019-10" db="EMBL/GenBank/DDBJ databases">
        <title>Rudanella paleaurantiibacter sp. nov., isolated from sludge.</title>
        <authorList>
            <person name="Xu S.Q."/>
        </authorList>
    </citation>
    <scope>NUCLEOTIDE SEQUENCE [LARGE SCALE GENOMIC DNA]</scope>
    <source>
        <strain evidence="2 3">HX-22-17</strain>
    </source>
</reference>
<evidence type="ECO:0000313" key="3">
    <source>
        <dbReference type="Proteomes" id="UP000488299"/>
    </source>
</evidence>
<dbReference type="EMBL" id="WELI01000014">
    <property type="protein sequence ID" value="KAB7726667.1"/>
    <property type="molecule type" value="Genomic_DNA"/>
</dbReference>
<organism evidence="2 3">
    <name type="scientific">Rudanella paleaurantiibacter</name>
    <dbReference type="NCBI Taxonomy" id="2614655"/>
    <lineage>
        <taxon>Bacteria</taxon>
        <taxon>Pseudomonadati</taxon>
        <taxon>Bacteroidota</taxon>
        <taxon>Cytophagia</taxon>
        <taxon>Cytophagales</taxon>
        <taxon>Cytophagaceae</taxon>
        <taxon>Rudanella</taxon>
    </lineage>
</organism>
<accession>A0A7J5TT08</accession>
<protein>
    <submittedName>
        <fullName evidence="2">AAA family ATPase</fullName>
    </submittedName>
</protein>
<keyword evidence="3" id="KW-1185">Reference proteome</keyword>
<name>A0A7J5TT08_9BACT</name>
<dbReference type="InterPro" id="IPR002586">
    <property type="entry name" value="CobQ/CobB/MinD/ParA_Nub-bd_dom"/>
</dbReference>
<evidence type="ECO:0000313" key="2">
    <source>
        <dbReference type="EMBL" id="KAB7726667.1"/>
    </source>
</evidence>
<dbReference type="CDD" id="cd02042">
    <property type="entry name" value="ParAB_family"/>
    <property type="match status" value="1"/>
</dbReference>
<dbReference type="AlphaFoldDB" id="A0A7J5TT08"/>
<dbReference type="PANTHER" id="PTHR13696">
    <property type="entry name" value="P-LOOP CONTAINING NUCLEOSIDE TRIPHOSPHATE HYDROLASE"/>
    <property type="match status" value="1"/>
</dbReference>
<dbReference type="SUPFAM" id="SSF52540">
    <property type="entry name" value="P-loop containing nucleoside triphosphate hydrolases"/>
    <property type="match status" value="1"/>
</dbReference>
<dbReference type="Pfam" id="PF01656">
    <property type="entry name" value="CbiA"/>
    <property type="match status" value="1"/>
</dbReference>
<dbReference type="PANTHER" id="PTHR13696:SF52">
    <property type="entry name" value="PARA FAMILY PROTEIN CT_582"/>
    <property type="match status" value="1"/>
</dbReference>
<dbReference type="Proteomes" id="UP000488299">
    <property type="component" value="Unassembled WGS sequence"/>
</dbReference>
<dbReference type="RefSeq" id="WP_152126740.1">
    <property type="nucleotide sequence ID" value="NZ_WELI01000014.1"/>
</dbReference>
<proteinExistence type="predicted"/>
<evidence type="ECO:0000259" key="1">
    <source>
        <dbReference type="Pfam" id="PF01656"/>
    </source>
</evidence>
<feature type="domain" description="CobQ/CobB/MinD/ParA nucleotide binding" evidence="1">
    <location>
        <begin position="5"/>
        <end position="181"/>
    </location>
</feature>